<comment type="similarity">
    <text evidence="3">Belongs to the HAD-like hydrolase superfamily. CbbY/CbbZ/Gph/YieH family.</text>
</comment>
<dbReference type="PANTHER" id="PTHR43434">
    <property type="entry name" value="PHOSPHOGLYCOLATE PHOSPHATASE"/>
    <property type="match status" value="1"/>
</dbReference>
<dbReference type="GO" id="GO:0006281">
    <property type="term" value="P:DNA repair"/>
    <property type="evidence" value="ECO:0007669"/>
    <property type="project" value="TreeGrafter"/>
</dbReference>
<dbReference type="PANTHER" id="PTHR43434:SF1">
    <property type="entry name" value="PHOSPHOGLYCOLATE PHOSPHATASE"/>
    <property type="match status" value="1"/>
</dbReference>
<evidence type="ECO:0000313" key="6">
    <source>
        <dbReference type="Proteomes" id="UP000366945"/>
    </source>
</evidence>
<evidence type="ECO:0000256" key="3">
    <source>
        <dbReference type="ARBA" id="ARBA00006171"/>
    </source>
</evidence>
<protein>
    <recommendedName>
        <fullName evidence="4">phosphoglycolate phosphatase</fullName>
        <ecNumber evidence="4">3.1.3.18</ecNumber>
    </recommendedName>
</protein>
<dbReference type="SFLD" id="SFLDS00003">
    <property type="entry name" value="Haloacid_Dehalogenase"/>
    <property type="match status" value="1"/>
</dbReference>
<dbReference type="InterPro" id="IPR050155">
    <property type="entry name" value="HAD-like_hydrolase_sf"/>
</dbReference>
<dbReference type="Gene3D" id="1.10.150.240">
    <property type="entry name" value="Putative phosphatase, domain 2"/>
    <property type="match status" value="1"/>
</dbReference>
<dbReference type="SFLD" id="SFLDG01129">
    <property type="entry name" value="C1.5:_HAD__Beta-PGM__Phosphata"/>
    <property type="match status" value="1"/>
</dbReference>
<dbReference type="SFLD" id="SFLDG01135">
    <property type="entry name" value="C1.5.6:_HAD__Beta-PGM__Phospha"/>
    <property type="match status" value="1"/>
</dbReference>
<comment type="pathway">
    <text evidence="2">Organic acid metabolism; glycolate biosynthesis; glycolate from 2-phosphoglycolate: step 1/1.</text>
</comment>
<keyword evidence="5" id="KW-0378">Hydrolase</keyword>
<gene>
    <name evidence="5" type="primary">gph_2</name>
    <name evidence="5" type="ORF">PPN31114_04925</name>
</gene>
<accession>A0A5E4Z1C8</accession>
<dbReference type="InterPro" id="IPR006439">
    <property type="entry name" value="HAD-SF_hydro_IA"/>
</dbReference>
<dbReference type="Gene3D" id="3.40.50.1000">
    <property type="entry name" value="HAD superfamily/HAD-like"/>
    <property type="match status" value="1"/>
</dbReference>
<dbReference type="OrthoDB" id="9800058at2"/>
<dbReference type="Pfam" id="PF13419">
    <property type="entry name" value="HAD_2"/>
    <property type="match status" value="1"/>
</dbReference>
<dbReference type="PRINTS" id="PR00413">
    <property type="entry name" value="HADHALOGNASE"/>
</dbReference>
<name>A0A5E4Z1C8_9BURK</name>
<sequence length="223" mass="23726">MQTQAIRAVIFDFDLTLADSSEAIIECTQHALARLECPPVTPEQIHGVIGLSLPIMYRTLSGDTDAARADAFVHHFVARADEIMVKSTRIYPEVPGLLTALRDQGLALAIVSTKFRHRIDAILTLAGLRSHVDIIVGGDDVKRHKPDPEGITHALGRLGVAAAQAIYVGDHAVDAQAAEQAGTGFIGTVSGTTSFDGWAAVGKAAVKHHVGEVVELVKAMQAR</sequence>
<dbReference type="GeneID" id="300406903"/>
<dbReference type="InterPro" id="IPR041492">
    <property type="entry name" value="HAD_2"/>
</dbReference>
<dbReference type="InterPro" id="IPR023214">
    <property type="entry name" value="HAD_sf"/>
</dbReference>
<evidence type="ECO:0000256" key="4">
    <source>
        <dbReference type="ARBA" id="ARBA00013078"/>
    </source>
</evidence>
<proteinExistence type="inferred from homology"/>
<reference evidence="5 6" key="1">
    <citation type="submission" date="2019-08" db="EMBL/GenBank/DDBJ databases">
        <authorList>
            <person name="Peeters C."/>
        </authorList>
    </citation>
    <scope>NUCLEOTIDE SEQUENCE [LARGE SCALE GENOMIC DNA]</scope>
    <source>
        <strain evidence="5 6">LMG 31114</strain>
    </source>
</reference>
<dbReference type="AlphaFoldDB" id="A0A5E4Z1C8"/>
<evidence type="ECO:0000256" key="2">
    <source>
        <dbReference type="ARBA" id="ARBA00004818"/>
    </source>
</evidence>
<dbReference type="NCBIfam" id="TIGR01509">
    <property type="entry name" value="HAD-SF-IA-v3"/>
    <property type="match status" value="1"/>
</dbReference>
<dbReference type="SUPFAM" id="SSF56784">
    <property type="entry name" value="HAD-like"/>
    <property type="match status" value="1"/>
</dbReference>
<evidence type="ECO:0000313" key="5">
    <source>
        <dbReference type="EMBL" id="VVE54395.1"/>
    </source>
</evidence>
<dbReference type="RefSeq" id="WP_150682115.1">
    <property type="nucleotide sequence ID" value="NZ_CABPSK010000006.1"/>
</dbReference>
<dbReference type="EMBL" id="CABPSK010000006">
    <property type="protein sequence ID" value="VVE54395.1"/>
    <property type="molecule type" value="Genomic_DNA"/>
</dbReference>
<dbReference type="InterPro" id="IPR036412">
    <property type="entry name" value="HAD-like_sf"/>
</dbReference>
<organism evidence="5 6">
    <name type="scientific">Pandoraea pneumonica</name>
    <dbReference type="NCBI Taxonomy" id="2508299"/>
    <lineage>
        <taxon>Bacteria</taxon>
        <taxon>Pseudomonadati</taxon>
        <taxon>Pseudomonadota</taxon>
        <taxon>Betaproteobacteria</taxon>
        <taxon>Burkholderiales</taxon>
        <taxon>Burkholderiaceae</taxon>
        <taxon>Pandoraea</taxon>
    </lineage>
</organism>
<dbReference type="NCBIfam" id="TIGR01549">
    <property type="entry name" value="HAD-SF-IA-v1"/>
    <property type="match status" value="1"/>
</dbReference>
<dbReference type="Proteomes" id="UP000366945">
    <property type="component" value="Unassembled WGS sequence"/>
</dbReference>
<dbReference type="EC" id="3.1.3.18" evidence="4"/>
<dbReference type="GO" id="GO:0008967">
    <property type="term" value="F:phosphoglycolate phosphatase activity"/>
    <property type="evidence" value="ECO:0007669"/>
    <property type="project" value="UniProtKB-EC"/>
</dbReference>
<dbReference type="InterPro" id="IPR023198">
    <property type="entry name" value="PGP-like_dom2"/>
</dbReference>
<keyword evidence="6" id="KW-1185">Reference proteome</keyword>
<evidence type="ECO:0000256" key="1">
    <source>
        <dbReference type="ARBA" id="ARBA00000830"/>
    </source>
</evidence>
<comment type="catalytic activity">
    <reaction evidence="1">
        <text>2-phosphoglycolate + H2O = glycolate + phosphate</text>
        <dbReference type="Rhea" id="RHEA:14369"/>
        <dbReference type="ChEBI" id="CHEBI:15377"/>
        <dbReference type="ChEBI" id="CHEBI:29805"/>
        <dbReference type="ChEBI" id="CHEBI:43474"/>
        <dbReference type="ChEBI" id="CHEBI:58033"/>
        <dbReference type="EC" id="3.1.3.18"/>
    </reaction>
</comment>